<dbReference type="EC" id="3.1.21.-" evidence="3"/>
<evidence type="ECO:0000256" key="1">
    <source>
        <dbReference type="SAM" id="MobiDB-lite"/>
    </source>
</evidence>
<evidence type="ECO:0000313" key="4">
    <source>
        <dbReference type="Proteomes" id="UP000529795"/>
    </source>
</evidence>
<comment type="caution">
    <text evidence="3">The sequence shown here is derived from an EMBL/GenBank/DDBJ whole genome shotgun (WGS) entry which is preliminary data.</text>
</comment>
<reference evidence="3 4" key="1">
    <citation type="submission" date="2020-08" db="EMBL/GenBank/DDBJ databases">
        <title>Genomic Encyclopedia of Type Strains, Phase IV (KMG-IV): sequencing the most valuable type-strain genomes for metagenomic binning, comparative biology and taxonomic classification.</title>
        <authorList>
            <person name="Goeker M."/>
        </authorList>
    </citation>
    <scope>NUCLEOTIDE SEQUENCE [LARGE SCALE GENOMIC DNA]</scope>
    <source>
        <strain evidence="3 4">YC6723</strain>
    </source>
</reference>
<dbReference type="RefSeq" id="WP_183982606.1">
    <property type="nucleotide sequence ID" value="NZ_JACIEV010000002.1"/>
</dbReference>
<dbReference type="GO" id="GO:0004519">
    <property type="term" value="F:endonuclease activity"/>
    <property type="evidence" value="ECO:0007669"/>
    <property type="project" value="InterPro"/>
</dbReference>
<dbReference type="Gene3D" id="1.10.30.50">
    <property type="match status" value="1"/>
</dbReference>
<dbReference type="CDD" id="cd00085">
    <property type="entry name" value="HNHc"/>
    <property type="match status" value="1"/>
</dbReference>
<dbReference type="GO" id="GO:0003676">
    <property type="term" value="F:nucleic acid binding"/>
    <property type="evidence" value="ECO:0007669"/>
    <property type="project" value="InterPro"/>
</dbReference>
<dbReference type="GO" id="GO:0016787">
    <property type="term" value="F:hydrolase activity"/>
    <property type="evidence" value="ECO:0007669"/>
    <property type="project" value="UniProtKB-KW"/>
</dbReference>
<dbReference type="InterPro" id="IPR002711">
    <property type="entry name" value="HNH"/>
</dbReference>
<evidence type="ECO:0000259" key="2">
    <source>
        <dbReference type="SMART" id="SM00507"/>
    </source>
</evidence>
<dbReference type="GO" id="GO:0008270">
    <property type="term" value="F:zinc ion binding"/>
    <property type="evidence" value="ECO:0007669"/>
    <property type="project" value="InterPro"/>
</dbReference>
<dbReference type="Pfam" id="PF01844">
    <property type="entry name" value="HNH"/>
    <property type="match status" value="1"/>
</dbReference>
<sequence length="108" mass="11764">MAWQPPALGGLKPSRAKWAPAISAPDRRKRGRAGQRERAQVVAEEPLCRTCLARGIETSTEEVDHIVPLAEGGSDTRSNKQGLCGPCHRAKTRREDAERRRGGKPDAA</sequence>
<proteinExistence type="predicted"/>
<feature type="compositionally biased region" description="Basic and acidic residues" evidence="1">
    <location>
        <begin position="93"/>
        <end position="108"/>
    </location>
</feature>
<accession>A0A840FAV9</accession>
<dbReference type="InterPro" id="IPR003615">
    <property type="entry name" value="HNH_nuc"/>
</dbReference>
<feature type="region of interest" description="Disordered" evidence="1">
    <location>
        <begin position="1"/>
        <end position="38"/>
    </location>
</feature>
<dbReference type="EMBL" id="JACIEV010000002">
    <property type="protein sequence ID" value="MBB4152914.1"/>
    <property type="molecule type" value="Genomic_DNA"/>
</dbReference>
<dbReference type="AlphaFoldDB" id="A0A840FAV9"/>
<keyword evidence="3" id="KW-0378">Hydrolase</keyword>
<keyword evidence="4" id="KW-1185">Reference proteome</keyword>
<dbReference type="SMART" id="SM00507">
    <property type="entry name" value="HNHc"/>
    <property type="match status" value="1"/>
</dbReference>
<evidence type="ECO:0000313" key="3">
    <source>
        <dbReference type="EMBL" id="MBB4152914.1"/>
    </source>
</evidence>
<name>A0A840FAV9_9SPHN</name>
<feature type="domain" description="HNH nuclease" evidence="2">
    <location>
        <begin position="36"/>
        <end position="89"/>
    </location>
</feature>
<gene>
    <name evidence="3" type="ORF">GGQ80_000802</name>
</gene>
<organism evidence="3 4">
    <name type="scientific">Sphingomonas jinjuensis</name>
    <dbReference type="NCBI Taxonomy" id="535907"/>
    <lineage>
        <taxon>Bacteria</taxon>
        <taxon>Pseudomonadati</taxon>
        <taxon>Pseudomonadota</taxon>
        <taxon>Alphaproteobacteria</taxon>
        <taxon>Sphingomonadales</taxon>
        <taxon>Sphingomonadaceae</taxon>
        <taxon>Sphingomonas</taxon>
    </lineage>
</organism>
<protein>
    <submittedName>
        <fullName evidence="3">5-methylcytosine-specific restriction protein A</fullName>
        <ecNumber evidence="3">3.1.21.-</ecNumber>
    </submittedName>
</protein>
<dbReference type="Proteomes" id="UP000529795">
    <property type="component" value="Unassembled WGS sequence"/>
</dbReference>
<feature type="region of interest" description="Disordered" evidence="1">
    <location>
        <begin position="69"/>
        <end position="108"/>
    </location>
</feature>